<dbReference type="CDD" id="cd04301">
    <property type="entry name" value="NAT_SF"/>
    <property type="match status" value="1"/>
</dbReference>
<organism evidence="5 6">
    <name type="scientific">Paractinoplanes globisporus</name>
    <dbReference type="NCBI Taxonomy" id="113565"/>
    <lineage>
        <taxon>Bacteria</taxon>
        <taxon>Bacillati</taxon>
        <taxon>Actinomycetota</taxon>
        <taxon>Actinomycetes</taxon>
        <taxon>Micromonosporales</taxon>
        <taxon>Micromonosporaceae</taxon>
        <taxon>Paractinoplanes</taxon>
    </lineage>
</organism>
<keyword evidence="1 5" id="KW-0808">Transferase</keyword>
<dbReference type="InterPro" id="IPR051531">
    <property type="entry name" value="N-acetyltransferase"/>
</dbReference>
<dbReference type="RefSeq" id="WP_026206203.1">
    <property type="nucleotide sequence ID" value="NZ_JBIAZU010000012.1"/>
</dbReference>
<dbReference type="EC" id="2.3.-.-" evidence="5"/>
<reference evidence="5 6" key="1">
    <citation type="submission" date="2024-10" db="EMBL/GenBank/DDBJ databases">
        <title>The Natural Products Discovery Center: Release of the First 8490 Sequenced Strains for Exploring Actinobacteria Biosynthetic Diversity.</title>
        <authorList>
            <person name="Kalkreuter E."/>
            <person name="Kautsar S.A."/>
            <person name="Yang D."/>
            <person name="Bader C.D."/>
            <person name="Teijaro C.N."/>
            <person name="Fluegel L."/>
            <person name="Davis C.M."/>
            <person name="Simpson J.R."/>
            <person name="Lauterbach L."/>
            <person name="Steele A.D."/>
            <person name="Gui C."/>
            <person name="Meng S."/>
            <person name="Li G."/>
            <person name="Viehrig K."/>
            <person name="Ye F."/>
            <person name="Su P."/>
            <person name="Kiefer A.F."/>
            <person name="Nichols A."/>
            <person name="Cepeda A.J."/>
            <person name="Yan W."/>
            <person name="Fan B."/>
            <person name="Jiang Y."/>
            <person name="Adhikari A."/>
            <person name="Zheng C.-J."/>
            <person name="Schuster L."/>
            <person name="Cowan T.M."/>
            <person name="Smanski M.J."/>
            <person name="Chevrette M.G."/>
            <person name="De Carvalho L.P.S."/>
            <person name="Shen B."/>
        </authorList>
    </citation>
    <scope>NUCLEOTIDE SEQUENCE [LARGE SCALE GENOMIC DNA]</scope>
    <source>
        <strain evidence="5 6">NPDC000087</strain>
    </source>
</reference>
<name>A0ABW6WYI0_9ACTN</name>
<evidence type="ECO:0000313" key="6">
    <source>
        <dbReference type="Proteomes" id="UP001602245"/>
    </source>
</evidence>
<dbReference type="GO" id="GO:0016746">
    <property type="term" value="F:acyltransferase activity"/>
    <property type="evidence" value="ECO:0007669"/>
    <property type="project" value="UniProtKB-KW"/>
</dbReference>
<proteinExistence type="inferred from homology"/>
<sequence>MEIRLRPLEFEDWPAVHEWARLIDSCRYQAWGPNTEAETQAYVREAARLWHQKPQTSFPHAVIADGEVTGVGDLHLRGGEQGEIGYGIHPRAWGRGLATAVARELLRIAFEEHGLHRVYATCDPRNVASARVLVKIGMSHEGRMRENVLIRDGWRDSDLYAILAHEWSPTTTPGG</sequence>
<keyword evidence="6" id="KW-1185">Reference proteome</keyword>
<gene>
    <name evidence="5" type="ORF">ACFY35_50035</name>
</gene>
<dbReference type="SUPFAM" id="SSF55729">
    <property type="entry name" value="Acyl-CoA N-acyltransferases (Nat)"/>
    <property type="match status" value="1"/>
</dbReference>
<dbReference type="InterPro" id="IPR016181">
    <property type="entry name" value="Acyl_CoA_acyltransferase"/>
</dbReference>
<dbReference type="EMBL" id="JBIAZU010000012">
    <property type="protein sequence ID" value="MFF5297625.1"/>
    <property type="molecule type" value="Genomic_DNA"/>
</dbReference>
<feature type="domain" description="N-acetyltransferase" evidence="4">
    <location>
        <begin position="3"/>
        <end position="166"/>
    </location>
</feature>
<protein>
    <submittedName>
        <fullName evidence="5">GNAT family N-acetyltransferase</fullName>
        <ecNumber evidence="5">2.3.-.-</ecNumber>
    </submittedName>
</protein>
<evidence type="ECO:0000259" key="4">
    <source>
        <dbReference type="PROSITE" id="PS51186"/>
    </source>
</evidence>
<evidence type="ECO:0000256" key="3">
    <source>
        <dbReference type="ARBA" id="ARBA00038502"/>
    </source>
</evidence>
<accession>A0ABW6WYI0</accession>
<evidence type="ECO:0000313" key="5">
    <source>
        <dbReference type="EMBL" id="MFF5297625.1"/>
    </source>
</evidence>
<dbReference type="Pfam" id="PF13302">
    <property type="entry name" value="Acetyltransf_3"/>
    <property type="match status" value="1"/>
</dbReference>
<keyword evidence="2 5" id="KW-0012">Acyltransferase</keyword>
<dbReference type="Proteomes" id="UP001602245">
    <property type="component" value="Unassembled WGS sequence"/>
</dbReference>
<dbReference type="PANTHER" id="PTHR43792:SF8">
    <property type="entry name" value="[RIBOSOMAL PROTEIN US5]-ALANINE N-ACETYLTRANSFERASE"/>
    <property type="match status" value="1"/>
</dbReference>
<comment type="similarity">
    <text evidence="3">Belongs to the acetyltransferase family. RimJ subfamily.</text>
</comment>
<dbReference type="Gene3D" id="3.40.630.30">
    <property type="match status" value="1"/>
</dbReference>
<evidence type="ECO:0000256" key="2">
    <source>
        <dbReference type="ARBA" id="ARBA00023315"/>
    </source>
</evidence>
<dbReference type="PROSITE" id="PS51186">
    <property type="entry name" value="GNAT"/>
    <property type="match status" value="1"/>
</dbReference>
<dbReference type="PANTHER" id="PTHR43792">
    <property type="entry name" value="GNAT FAMILY, PUTATIVE (AFU_ORTHOLOGUE AFUA_3G00765)-RELATED-RELATED"/>
    <property type="match status" value="1"/>
</dbReference>
<evidence type="ECO:0000256" key="1">
    <source>
        <dbReference type="ARBA" id="ARBA00022679"/>
    </source>
</evidence>
<dbReference type="InterPro" id="IPR000182">
    <property type="entry name" value="GNAT_dom"/>
</dbReference>
<comment type="caution">
    <text evidence="5">The sequence shown here is derived from an EMBL/GenBank/DDBJ whole genome shotgun (WGS) entry which is preliminary data.</text>
</comment>